<gene>
    <name evidence="5 7" type="primary">tsf</name>
    <name evidence="7" type="ORF">COU47_02975</name>
</gene>
<dbReference type="PANTHER" id="PTHR11741">
    <property type="entry name" value="ELONGATION FACTOR TS"/>
    <property type="match status" value="1"/>
</dbReference>
<sequence length="150" mass="16646">MSNDLETVKQLREETGVSIMACKRALSQSGGDMEKAKEILRKESDAVAIKKTDRETKAGVIDAYIHSNKKVGVLLEVRSETDFVARSPEFEALAHDIAMHIAASTPESVDDLLSQPFIKDMSMTIGDKIKEAIQKFGENIEVAQFERFSL</sequence>
<dbReference type="SUPFAM" id="SSF46934">
    <property type="entry name" value="UBA-like"/>
    <property type="match status" value="1"/>
</dbReference>
<comment type="similarity">
    <text evidence="1 5">Belongs to the EF-Ts family.</text>
</comment>
<keyword evidence="4 5" id="KW-0648">Protein biosynthesis</keyword>
<organism evidence="7 8">
    <name type="scientific">Candidatus Niyogibacteria bacterium CG10_big_fil_rev_8_21_14_0_10_46_36</name>
    <dbReference type="NCBI Taxonomy" id="1974726"/>
    <lineage>
        <taxon>Bacteria</taxon>
        <taxon>Candidatus Niyogiibacteriota</taxon>
    </lineage>
</organism>
<evidence type="ECO:0000256" key="1">
    <source>
        <dbReference type="ARBA" id="ARBA00005532"/>
    </source>
</evidence>
<dbReference type="EMBL" id="PFCO01000006">
    <property type="protein sequence ID" value="PIR69511.1"/>
    <property type="molecule type" value="Genomic_DNA"/>
</dbReference>
<evidence type="ECO:0000256" key="5">
    <source>
        <dbReference type="HAMAP-Rule" id="MF_00050"/>
    </source>
</evidence>
<dbReference type="PANTHER" id="PTHR11741:SF0">
    <property type="entry name" value="ELONGATION FACTOR TS, MITOCHONDRIAL"/>
    <property type="match status" value="1"/>
</dbReference>
<dbReference type="AlphaFoldDB" id="A0A2H0TD84"/>
<comment type="subcellular location">
    <subcellularLocation>
        <location evidence="5">Cytoplasm</location>
    </subcellularLocation>
</comment>
<evidence type="ECO:0000256" key="3">
    <source>
        <dbReference type="ARBA" id="ARBA00022768"/>
    </source>
</evidence>
<dbReference type="GO" id="GO:0005737">
    <property type="term" value="C:cytoplasm"/>
    <property type="evidence" value="ECO:0007669"/>
    <property type="project" value="UniProtKB-SubCell"/>
</dbReference>
<comment type="function">
    <text evidence="5">Associates with the EF-Tu.GDP complex and induces the exchange of GDP to GTP. It remains bound to the aminoacyl-tRNA.EF-Tu.GTP complex up to the GTP hydrolysis stage on the ribosome.</text>
</comment>
<feature type="region of interest" description="Involved in Mg(2+) ion dislocation from EF-Tu" evidence="5">
    <location>
        <begin position="81"/>
        <end position="84"/>
    </location>
</feature>
<proteinExistence type="inferred from homology"/>
<keyword evidence="5" id="KW-0963">Cytoplasm</keyword>
<evidence type="ECO:0000256" key="2">
    <source>
        <dbReference type="ARBA" id="ARBA00016956"/>
    </source>
</evidence>
<dbReference type="Proteomes" id="UP000231503">
    <property type="component" value="Unassembled WGS sequence"/>
</dbReference>
<dbReference type="HAMAP" id="MF_00050">
    <property type="entry name" value="EF_Ts"/>
    <property type="match status" value="1"/>
</dbReference>
<dbReference type="InterPro" id="IPR001816">
    <property type="entry name" value="Transl_elong_EFTs/EF1B"/>
</dbReference>
<dbReference type="CDD" id="cd14275">
    <property type="entry name" value="UBA_EF-Ts"/>
    <property type="match status" value="1"/>
</dbReference>
<feature type="domain" description="Translation elongation factor EFTs/EF1B dimerisation" evidence="6">
    <location>
        <begin position="72"/>
        <end position="149"/>
    </location>
</feature>
<dbReference type="InterPro" id="IPR018101">
    <property type="entry name" value="Transl_elong_Ts_CS"/>
</dbReference>
<keyword evidence="3 5" id="KW-0251">Elongation factor</keyword>
<dbReference type="Gene3D" id="1.10.8.10">
    <property type="entry name" value="DNA helicase RuvA subunit, C-terminal domain"/>
    <property type="match status" value="1"/>
</dbReference>
<evidence type="ECO:0000313" key="8">
    <source>
        <dbReference type="Proteomes" id="UP000231503"/>
    </source>
</evidence>
<dbReference type="SUPFAM" id="SSF54713">
    <property type="entry name" value="Elongation factor Ts (EF-Ts), dimerisation domain"/>
    <property type="match status" value="1"/>
</dbReference>
<dbReference type="GO" id="GO:0003746">
    <property type="term" value="F:translation elongation factor activity"/>
    <property type="evidence" value="ECO:0007669"/>
    <property type="project" value="UniProtKB-UniRule"/>
</dbReference>
<comment type="caution">
    <text evidence="7">The sequence shown here is derived from an EMBL/GenBank/DDBJ whole genome shotgun (WGS) entry which is preliminary data.</text>
</comment>
<dbReference type="InterPro" id="IPR036402">
    <property type="entry name" value="EF-Ts_dimer_sf"/>
</dbReference>
<dbReference type="NCBIfam" id="TIGR00116">
    <property type="entry name" value="tsf"/>
    <property type="match status" value="1"/>
</dbReference>
<dbReference type="FunFam" id="1.10.8.10:FF:000001">
    <property type="entry name" value="Elongation factor Ts"/>
    <property type="match status" value="1"/>
</dbReference>
<evidence type="ECO:0000259" key="6">
    <source>
        <dbReference type="Pfam" id="PF00889"/>
    </source>
</evidence>
<accession>A0A2H0TD84</accession>
<evidence type="ECO:0000256" key="4">
    <source>
        <dbReference type="ARBA" id="ARBA00022917"/>
    </source>
</evidence>
<protein>
    <recommendedName>
        <fullName evidence="2 5">Elongation factor Ts</fullName>
        <shortName evidence="5">EF-Ts</shortName>
    </recommendedName>
</protein>
<dbReference type="Gene3D" id="3.30.479.20">
    <property type="entry name" value="Elongation factor Ts, dimerisation domain"/>
    <property type="match status" value="1"/>
</dbReference>
<dbReference type="Pfam" id="PF00889">
    <property type="entry name" value="EF_TS"/>
    <property type="match status" value="1"/>
</dbReference>
<reference evidence="8" key="1">
    <citation type="submission" date="2017-09" db="EMBL/GenBank/DDBJ databases">
        <title>Depth-based differentiation of microbial function through sediment-hosted aquifers and enrichment of novel symbionts in the deep terrestrial subsurface.</title>
        <authorList>
            <person name="Probst A.J."/>
            <person name="Ladd B."/>
            <person name="Jarett J.K."/>
            <person name="Geller-Mcgrath D.E."/>
            <person name="Sieber C.M.K."/>
            <person name="Emerson J.B."/>
            <person name="Anantharaman K."/>
            <person name="Thomas B.C."/>
            <person name="Malmstrom R."/>
            <person name="Stieglmeier M."/>
            <person name="Klingl A."/>
            <person name="Woyke T."/>
            <person name="Ryan C.M."/>
            <person name="Banfield J.F."/>
        </authorList>
    </citation>
    <scope>NUCLEOTIDE SEQUENCE [LARGE SCALE GENOMIC DNA]</scope>
</reference>
<dbReference type="PROSITE" id="PS01126">
    <property type="entry name" value="EF_TS_1"/>
    <property type="match status" value="1"/>
</dbReference>
<dbReference type="InterPro" id="IPR014039">
    <property type="entry name" value="Transl_elong_EFTs/EF1B_dimer"/>
</dbReference>
<dbReference type="InterPro" id="IPR009060">
    <property type="entry name" value="UBA-like_sf"/>
</dbReference>
<evidence type="ECO:0000313" key="7">
    <source>
        <dbReference type="EMBL" id="PIR69511.1"/>
    </source>
</evidence>
<name>A0A2H0TD84_9BACT</name>